<evidence type="ECO:0000256" key="1">
    <source>
        <dbReference type="ARBA" id="ARBA00004167"/>
    </source>
</evidence>
<keyword evidence="11" id="KW-1185">Reference proteome</keyword>
<evidence type="ECO:0000256" key="2">
    <source>
        <dbReference type="ARBA" id="ARBA00004236"/>
    </source>
</evidence>
<protein>
    <submittedName>
        <fullName evidence="10">Tetratricopeptide repeat protein</fullName>
    </submittedName>
</protein>
<feature type="domain" description="Ancillary SecYEG translocon subunit/Cell division coordinator CpoB TPR" evidence="9">
    <location>
        <begin position="15"/>
        <end position="208"/>
    </location>
</feature>
<dbReference type="InterPro" id="IPR018704">
    <property type="entry name" value="SecYEG/CpoB_TPR"/>
</dbReference>
<dbReference type="Pfam" id="PF09976">
    <property type="entry name" value="TPR_21"/>
    <property type="match status" value="1"/>
</dbReference>
<evidence type="ECO:0000256" key="7">
    <source>
        <dbReference type="ARBA" id="ARBA00023186"/>
    </source>
</evidence>
<evidence type="ECO:0000256" key="6">
    <source>
        <dbReference type="ARBA" id="ARBA00023136"/>
    </source>
</evidence>
<dbReference type="PIRSF" id="PIRSF006170">
    <property type="entry name" value="YfgM"/>
    <property type="match status" value="1"/>
</dbReference>
<accession>A0A923HSA7</accession>
<proteinExistence type="predicted"/>
<reference evidence="10" key="1">
    <citation type="submission" date="2020-08" db="EMBL/GenBank/DDBJ databases">
        <title>Novel species isolated from subtropical streams in China.</title>
        <authorList>
            <person name="Lu H."/>
        </authorList>
    </citation>
    <scope>NUCLEOTIDE SEQUENCE</scope>
    <source>
        <strain evidence="10">LX22W</strain>
    </source>
</reference>
<evidence type="ECO:0000313" key="11">
    <source>
        <dbReference type="Proteomes" id="UP000627446"/>
    </source>
</evidence>
<dbReference type="RefSeq" id="WP_186915275.1">
    <property type="nucleotide sequence ID" value="NZ_JACOFZ010000001.1"/>
</dbReference>
<dbReference type="GO" id="GO:0044877">
    <property type="term" value="F:protein-containing complex binding"/>
    <property type="evidence" value="ECO:0007669"/>
    <property type="project" value="InterPro"/>
</dbReference>
<evidence type="ECO:0000256" key="4">
    <source>
        <dbReference type="ARBA" id="ARBA00022692"/>
    </source>
</evidence>
<organism evidence="10 11">
    <name type="scientific">Undibacterium nitidum</name>
    <dbReference type="NCBI Taxonomy" id="2762298"/>
    <lineage>
        <taxon>Bacteria</taxon>
        <taxon>Pseudomonadati</taxon>
        <taxon>Pseudomonadota</taxon>
        <taxon>Betaproteobacteria</taxon>
        <taxon>Burkholderiales</taxon>
        <taxon>Oxalobacteraceae</taxon>
        <taxon>Undibacterium</taxon>
    </lineage>
</organism>
<dbReference type="AlphaFoldDB" id="A0A923HSA7"/>
<keyword evidence="5 8" id="KW-1133">Transmembrane helix</keyword>
<dbReference type="InterPro" id="IPR026039">
    <property type="entry name" value="YfgM"/>
</dbReference>
<gene>
    <name evidence="10" type="ORF">H8K36_02285</name>
</gene>
<evidence type="ECO:0000256" key="8">
    <source>
        <dbReference type="SAM" id="Phobius"/>
    </source>
</evidence>
<comment type="subcellular location">
    <subcellularLocation>
        <location evidence="2">Cell membrane</location>
    </subcellularLocation>
    <subcellularLocation>
        <location evidence="1">Membrane</location>
        <topology evidence="1">Single-pass membrane protein</topology>
    </subcellularLocation>
</comment>
<dbReference type="PANTHER" id="PTHR38035:SF1">
    <property type="entry name" value="ANCILLARY SECYEG TRANSLOCON SUBUNIT"/>
    <property type="match status" value="1"/>
</dbReference>
<evidence type="ECO:0000259" key="9">
    <source>
        <dbReference type="Pfam" id="PF09976"/>
    </source>
</evidence>
<evidence type="ECO:0000256" key="5">
    <source>
        <dbReference type="ARBA" id="ARBA00022989"/>
    </source>
</evidence>
<feature type="transmembrane region" description="Helical" evidence="8">
    <location>
        <begin position="24"/>
        <end position="42"/>
    </location>
</feature>
<keyword evidence="7" id="KW-0143">Chaperone</keyword>
<dbReference type="PANTHER" id="PTHR38035">
    <property type="entry name" value="UPF0070 PROTEIN YFGM"/>
    <property type="match status" value="1"/>
</dbReference>
<keyword evidence="6 8" id="KW-0472">Membrane</keyword>
<dbReference type="GO" id="GO:0005886">
    <property type="term" value="C:plasma membrane"/>
    <property type="evidence" value="ECO:0007669"/>
    <property type="project" value="UniProtKB-SubCell"/>
</dbReference>
<keyword evidence="3" id="KW-1003">Cell membrane</keyword>
<sequence length="222" mass="24470">MAYDLEEQEQIDTLKAWWKQYGNLVTWLAIAALSAFAAWTAYNSYQRKQSLEASTLYDEVQRAVSLNDNSKVQAASALVVDKFGSTSYATMATLAAAKSAYDVNDIKVAKDKLNWVADKGSSAEFKAIARLRLAAIALDEKNYDEGFKLLNAEFPSEFAADVLDRKADLFVAQNKINDARSSYKAALDKMAEKHTGRQLVQIKLDAIGGPLEAKVDTTPAKK</sequence>
<comment type="caution">
    <text evidence="10">The sequence shown here is derived from an EMBL/GenBank/DDBJ whole genome shotgun (WGS) entry which is preliminary data.</text>
</comment>
<dbReference type="Proteomes" id="UP000627446">
    <property type="component" value="Unassembled WGS sequence"/>
</dbReference>
<dbReference type="EMBL" id="JACOFZ010000001">
    <property type="protein sequence ID" value="MBC3880194.1"/>
    <property type="molecule type" value="Genomic_DNA"/>
</dbReference>
<evidence type="ECO:0000256" key="3">
    <source>
        <dbReference type="ARBA" id="ARBA00022475"/>
    </source>
</evidence>
<name>A0A923HSA7_9BURK</name>
<evidence type="ECO:0000313" key="10">
    <source>
        <dbReference type="EMBL" id="MBC3880194.1"/>
    </source>
</evidence>
<keyword evidence="4 8" id="KW-0812">Transmembrane</keyword>